<dbReference type="InterPro" id="IPR029058">
    <property type="entry name" value="AB_hydrolase_fold"/>
</dbReference>
<comment type="caution">
    <text evidence="3">The sequence shown here is derived from an EMBL/GenBank/DDBJ whole genome shotgun (WGS) entry which is preliminary data.</text>
</comment>
<dbReference type="Pfam" id="PF00561">
    <property type="entry name" value="Abhydrolase_1"/>
    <property type="match status" value="1"/>
</dbReference>
<feature type="domain" description="AB hydrolase-1" evidence="2">
    <location>
        <begin position="77"/>
        <end position="308"/>
    </location>
</feature>
<dbReference type="SUPFAM" id="SSF53474">
    <property type="entry name" value="alpha/beta-Hydrolases"/>
    <property type="match status" value="1"/>
</dbReference>
<dbReference type="AlphaFoldDB" id="A0A918KRQ0"/>
<dbReference type="PANTHER" id="PTHR32268:SF11">
    <property type="entry name" value="HOMOSERINE O-ACETYLTRANSFERASE"/>
    <property type="match status" value="1"/>
</dbReference>
<proteinExistence type="predicted"/>
<reference evidence="3 4" key="1">
    <citation type="journal article" date="2014" name="Int. J. Syst. Evol. Microbiol.">
        <title>Complete genome sequence of Corynebacterium casei LMG S-19264T (=DSM 44701T), isolated from a smear-ripened cheese.</title>
        <authorList>
            <consortium name="US DOE Joint Genome Institute (JGI-PGF)"/>
            <person name="Walter F."/>
            <person name="Albersmeier A."/>
            <person name="Kalinowski J."/>
            <person name="Ruckert C."/>
        </authorList>
    </citation>
    <scope>NUCLEOTIDE SEQUENCE [LARGE SCALE GENOMIC DNA]</scope>
    <source>
        <strain evidence="3 4">KCTC 23968</strain>
    </source>
</reference>
<organism evidence="3 4">
    <name type="scientific">Litorimonas cladophorae</name>
    <dbReference type="NCBI Taxonomy" id="1220491"/>
    <lineage>
        <taxon>Bacteria</taxon>
        <taxon>Pseudomonadati</taxon>
        <taxon>Pseudomonadota</taxon>
        <taxon>Alphaproteobacteria</taxon>
        <taxon>Maricaulales</taxon>
        <taxon>Robiginitomaculaceae</taxon>
    </lineage>
</organism>
<dbReference type="NCBIfam" id="NF006449">
    <property type="entry name" value="PRK08775.1"/>
    <property type="match status" value="1"/>
</dbReference>
<protein>
    <submittedName>
        <fullName evidence="3">Homoserine O-acetyltransferase</fullName>
    </submittedName>
</protein>
<dbReference type="InterPro" id="IPR008220">
    <property type="entry name" value="HAT_MetX-like"/>
</dbReference>
<evidence type="ECO:0000313" key="3">
    <source>
        <dbReference type="EMBL" id="GGX74332.1"/>
    </source>
</evidence>
<dbReference type="GO" id="GO:0009086">
    <property type="term" value="P:methionine biosynthetic process"/>
    <property type="evidence" value="ECO:0007669"/>
    <property type="project" value="TreeGrafter"/>
</dbReference>
<gene>
    <name evidence="3" type="primary">metA</name>
    <name evidence="3" type="ORF">GCM10011309_25580</name>
</gene>
<dbReference type="Proteomes" id="UP000600865">
    <property type="component" value="Unassembled WGS sequence"/>
</dbReference>
<name>A0A918KRQ0_9PROT</name>
<dbReference type="GO" id="GO:0009092">
    <property type="term" value="P:homoserine metabolic process"/>
    <property type="evidence" value="ECO:0007669"/>
    <property type="project" value="TreeGrafter"/>
</dbReference>
<evidence type="ECO:0000259" key="2">
    <source>
        <dbReference type="Pfam" id="PF00561"/>
    </source>
</evidence>
<keyword evidence="4" id="KW-1185">Reference proteome</keyword>
<accession>A0A918KRQ0</accession>
<dbReference type="InterPro" id="IPR000073">
    <property type="entry name" value="AB_hydrolase_1"/>
</dbReference>
<keyword evidence="1" id="KW-0808">Transferase</keyword>
<dbReference type="PANTHER" id="PTHR32268">
    <property type="entry name" value="HOMOSERINE O-ACETYLTRANSFERASE"/>
    <property type="match status" value="1"/>
</dbReference>
<dbReference type="GO" id="GO:0004414">
    <property type="term" value="F:homoserine O-acetyltransferase activity"/>
    <property type="evidence" value="ECO:0007669"/>
    <property type="project" value="TreeGrafter"/>
</dbReference>
<evidence type="ECO:0000256" key="1">
    <source>
        <dbReference type="ARBA" id="ARBA00022679"/>
    </source>
</evidence>
<dbReference type="Gene3D" id="3.40.50.1820">
    <property type="entry name" value="alpha/beta hydrolase"/>
    <property type="match status" value="1"/>
</dbReference>
<dbReference type="RefSeq" id="WP_189586869.1">
    <property type="nucleotide sequence ID" value="NZ_BMYV01000003.1"/>
</dbReference>
<dbReference type="EMBL" id="BMYV01000003">
    <property type="protein sequence ID" value="GGX74332.1"/>
    <property type="molecule type" value="Genomic_DNA"/>
</dbReference>
<sequence length="324" mass="35412">MALGHEIEAVLGTHTLERGCDLVDDVVHGRVYGNPDGPIVLVLGGISATRFVCDAPTHKQGRNNRGWWSRLVREGGAIDLNRFKVIGYDFAPNDGGEACPETITTTDQARRIKALLESQGISKVAALIGSSYGGMCGLAFSRDYPEMIGQLCVIGAAHRPYPIGVGWRGIQRRVVRLGLDAGNPEAGLKLARELAMTTYRTPEEFADRFSLTETSSDPIQFDICDYLGSRGDVFAANMDARRFLALSESVDLHRVEPESISTPTLLMTAISDQLAPLPDMRELRDRLSGPSELFTFTSLYGHDAFLKEYDAMEPRLSAFCAGLV</sequence>
<evidence type="ECO:0000313" key="4">
    <source>
        <dbReference type="Proteomes" id="UP000600865"/>
    </source>
</evidence>